<proteinExistence type="inferred from homology"/>
<dbReference type="InterPro" id="IPR036388">
    <property type="entry name" value="WH-like_DNA-bd_sf"/>
</dbReference>
<dbReference type="Gene3D" id="1.10.1740.10">
    <property type="match status" value="1"/>
</dbReference>
<evidence type="ECO:0000256" key="4">
    <source>
        <dbReference type="ARBA" id="ARBA00023163"/>
    </source>
</evidence>
<name>A0ABV9SXB2_9BACT</name>
<dbReference type="InterPro" id="IPR014284">
    <property type="entry name" value="RNA_pol_sigma-70_dom"/>
</dbReference>
<protein>
    <submittedName>
        <fullName evidence="6">RNA polymerase sigma factor</fullName>
    </submittedName>
</protein>
<accession>A0ABV9SXB2</accession>
<gene>
    <name evidence="6" type="ORF">ACFPFU_04755</name>
</gene>
<keyword evidence="2" id="KW-0805">Transcription regulation</keyword>
<organism evidence="6 7">
    <name type="scientific">Negadavirga shengliensis</name>
    <dbReference type="NCBI Taxonomy" id="1389218"/>
    <lineage>
        <taxon>Bacteria</taxon>
        <taxon>Pseudomonadati</taxon>
        <taxon>Bacteroidota</taxon>
        <taxon>Cytophagia</taxon>
        <taxon>Cytophagales</taxon>
        <taxon>Cyclobacteriaceae</taxon>
        <taxon>Negadavirga</taxon>
    </lineage>
</organism>
<dbReference type="NCBIfam" id="TIGR02937">
    <property type="entry name" value="sigma70-ECF"/>
    <property type="match status" value="1"/>
</dbReference>
<dbReference type="Pfam" id="PF08281">
    <property type="entry name" value="Sigma70_r4_2"/>
    <property type="match status" value="1"/>
</dbReference>
<keyword evidence="7" id="KW-1185">Reference proteome</keyword>
<evidence type="ECO:0000256" key="1">
    <source>
        <dbReference type="ARBA" id="ARBA00010641"/>
    </source>
</evidence>
<dbReference type="RefSeq" id="WP_377062034.1">
    <property type="nucleotide sequence ID" value="NZ_JBHSJJ010000002.1"/>
</dbReference>
<dbReference type="EMBL" id="JBHSJJ010000002">
    <property type="protein sequence ID" value="MFC4870986.1"/>
    <property type="molecule type" value="Genomic_DNA"/>
</dbReference>
<dbReference type="PANTHER" id="PTHR43133:SF46">
    <property type="entry name" value="RNA POLYMERASE SIGMA-70 FACTOR ECF SUBFAMILY"/>
    <property type="match status" value="1"/>
</dbReference>
<dbReference type="InterPro" id="IPR013249">
    <property type="entry name" value="RNA_pol_sigma70_r4_t2"/>
</dbReference>
<reference evidence="7" key="1">
    <citation type="journal article" date="2019" name="Int. J. Syst. Evol. Microbiol.">
        <title>The Global Catalogue of Microorganisms (GCM) 10K type strain sequencing project: providing services to taxonomists for standard genome sequencing and annotation.</title>
        <authorList>
            <consortium name="The Broad Institute Genomics Platform"/>
            <consortium name="The Broad Institute Genome Sequencing Center for Infectious Disease"/>
            <person name="Wu L."/>
            <person name="Ma J."/>
        </authorList>
    </citation>
    <scope>NUCLEOTIDE SEQUENCE [LARGE SCALE GENOMIC DNA]</scope>
    <source>
        <strain evidence="7">CGMCC 4.7466</strain>
    </source>
</reference>
<dbReference type="InterPro" id="IPR013324">
    <property type="entry name" value="RNA_pol_sigma_r3/r4-like"/>
</dbReference>
<evidence type="ECO:0000256" key="3">
    <source>
        <dbReference type="ARBA" id="ARBA00023082"/>
    </source>
</evidence>
<comment type="similarity">
    <text evidence="1">Belongs to the sigma-70 factor family. ECF subfamily.</text>
</comment>
<dbReference type="PANTHER" id="PTHR43133">
    <property type="entry name" value="RNA POLYMERASE ECF-TYPE SIGMA FACTO"/>
    <property type="match status" value="1"/>
</dbReference>
<sequence length="202" mass="23763">MRQSNPNNESQAADVCLWDRLRNGDQKAFEQIYILYVDDLFRFGKSITDGHALIKDCIQDVFIDLWHYRAQLAHDVCIKFYLFRALSNKIQREIGKEIKGKKHELGEFFSKETFQPSSEDELIETQEISLSNKKLDKALSGLPVRQREVIHYVFFEKLTYEEVARLMDINIRSAYTLTWKAIQTMKKSFVSFAVFLNSLFIF</sequence>
<evidence type="ECO:0000313" key="6">
    <source>
        <dbReference type="EMBL" id="MFC4870986.1"/>
    </source>
</evidence>
<dbReference type="Proteomes" id="UP001595818">
    <property type="component" value="Unassembled WGS sequence"/>
</dbReference>
<feature type="domain" description="RNA polymerase sigma factor 70 region 4 type 2" evidence="5">
    <location>
        <begin position="134"/>
        <end position="176"/>
    </location>
</feature>
<dbReference type="InterPro" id="IPR039425">
    <property type="entry name" value="RNA_pol_sigma-70-like"/>
</dbReference>
<evidence type="ECO:0000259" key="5">
    <source>
        <dbReference type="Pfam" id="PF08281"/>
    </source>
</evidence>
<evidence type="ECO:0000313" key="7">
    <source>
        <dbReference type="Proteomes" id="UP001595818"/>
    </source>
</evidence>
<dbReference type="InterPro" id="IPR013325">
    <property type="entry name" value="RNA_pol_sigma_r2"/>
</dbReference>
<evidence type="ECO:0000256" key="2">
    <source>
        <dbReference type="ARBA" id="ARBA00023015"/>
    </source>
</evidence>
<keyword evidence="4" id="KW-0804">Transcription</keyword>
<dbReference type="CDD" id="cd06171">
    <property type="entry name" value="Sigma70_r4"/>
    <property type="match status" value="1"/>
</dbReference>
<dbReference type="Gene3D" id="1.10.10.10">
    <property type="entry name" value="Winged helix-like DNA-binding domain superfamily/Winged helix DNA-binding domain"/>
    <property type="match status" value="1"/>
</dbReference>
<dbReference type="SUPFAM" id="SSF88659">
    <property type="entry name" value="Sigma3 and sigma4 domains of RNA polymerase sigma factors"/>
    <property type="match status" value="1"/>
</dbReference>
<comment type="caution">
    <text evidence="6">The sequence shown here is derived from an EMBL/GenBank/DDBJ whole genome shotgun (WGS) entry which is preliminary data.</text>
</comment>
<keyword evidence="3" id="KW-0731">Sigma factor</keyword>
<dbReference type="SUPFAM" id="SSF88946">
    <property type="entry name" value="Sigma2 domain of RNA polymerase sigma factors"/>
    <property type="match status" value="1"/>
</dbReference>